<reference evidence="2 3" key="1">
    <citation type="submission" date="2021-05" db="EMBL/GenBank/DDBJ databases">
        <authorList>
            <person name="Kumar R."/>
            <person name="Kumar A."/>
            <person name="Mukhia S."/>
        </authorList>
    </citation>
    <scope>NUCLEOTIDE SEQUENCE [LARGE SCALE GENOMIC DNA]</scope>
    <source>
        <strain evidence="2 3">ERMR7:08</strain>
    </source>
</reference>
<dbReference type="RefSeq" id="WP_281534489.1">
    <property type="nucleotide sequence ID" value="NZ_CP075584.1"/>
</dbReference>
<keyword evidence="3" id="KW-1185">Reference proteome</keyword>
<evidence type="ECO:0008006" key="4">
    <source>
        <dbReference type="Google" id="ProtNLM"/>
    </source>
</evidence>
<dbReference type="InterPro" id="IPR011010">
    <property type="entry name" value="DNA_brk_join_enz"/>
</dbReference>
<name>A0ABY7NBJ6_9MICO</name>
<keyword evidence="1" id="KW-0233">DNA recombination</keyword>
<evidence type="ECO:0000313" key="3">
    <source>
        <dbReference type="Proteomes" id="UP001212421"/>
    </source>
</evidence>
<accession>A0ABY7NBJ6</accession>
<evidence type="ECO:0000256" key="1">
    <source>
        <dbReference type="ARBA" id="ARBA00023172"/>
    </source>
</evidence>
<proteinExistence type="predicted"/>
<dbReference type="Proteomes" id="UP001212421">
    <property type="component" value="Chromosome"/>
</dbReference>
<evidence type="ECO:0000313" key="2">
    <source>
        <dbReference type="EMBL" id="WBM79878.1"/>
    </source>
</evidence>
<protein>
    <recommendedName>
        <fullName evidence="4">Tyr recombinase domain-containing protein</fullName>
    </recommendedName>
</protein>
<gene>
    <name evidence="2" type="ORF">KIV56_17180</name>
</gene>
<dbReference type="Gene3D" id="1.10.443.10">
    <property type="entry name" value="Intergrase catalytic core"/>
    <property type="match status" value="1"/>
</dbReference>
<organism evidence="2 3">
    <name type="scientific">Cryobacterium breve</name>
    <dbReference type="NCBI Taxonomy" id="1259258"/>
    <lineage>
        <taxon>Bacteria</taxon>
        <taxon>Bacillati</taxon>
        <taxon>Actinomycetota</taxon>
        <taxon>Actinomycetes</taxon>
        <taxon>Micrococcales</taxon>
        <taxon>Microbacteriaceae</taxon>
        <taxon>Cryobacterium</taxon>
    </lineage>
</organism>
<dbReference type="SUPFAM" id="SSF56349">
    <property type="entry name" value="DNA breaking-rejoining enzymes"/>
    <property type="match status" value="1"/>
</dbReference>
<dbReference type="InterPro" id="IPR013762">
    <property type="entry name" value="Integrase-like_cat_sf"/>
</dbReference>
<sequence length="296" mass="32767">MPPLDYRPINALPYWDKIGEFVNAAVADTASISGREARSLYPAAVAFVMWCWQSRGTPLERPRIFRLVVVEEFVHLGMASYARGSKATHRATLTIMVEALNPAETVRSRRAIPRSAPTKPYTRAEVAALHSWAAAQGTPRRHHDAIVLLALGLGAGLATREILGARVADLETRDDDIHVIVWEGRPRVVPVRPDWQRPLRRILADLDPAALIFRPGRTGASPGQLTDFLLRSRTELDVRPSRMRTTWLLEHLNAGTPPKELLRISGLKNFAALDKIAAFAPKTGHTSALPETSKSH</sequence>
<dbReference type="EMBL" id="CP075584">
    <property type="protein sequence ID" value="WBM79878.1"/>
    <property type="molecule type" value="Genomic_DNA"/>
</dbReference>